<dbReference type="eggNOG" id="COG3540">
    <property type="taxonomic scope" value="Bacteria"/>
</dbReference>
<name>H8KRC9_SOLCM</name>
<protein>
    <submittedName>
        <fullName evidence="3">Phosphodiesterase/alkaline phosphatase D</fullName>
    </submittedName>
</protein>
<evidence type="ECO:0000259" key="1">
    <source>
        <dbReference type="Pfam" id="PF09423"/>
    </source>
</evidence>
<dbReference type="AlphaFoldDB" id="H8KRC9"/>
<dbReference type="InterPro" id="IPR052900">
    <property type="entry name" value="Phospholipid_Metab_Enz"/>
</dbReference>
<dbReference type="Proteomes" id="UP000007590">
    <property type="component" value="Chromosome"/>
</dbReference>
<dbReference type="HOGENOM" id="CLU_015982_1_0_10"/>
<dbReference type="Pfam" id="PF09423">
    <property type="entry name" value="PhoD"/>
    <property type="match status" value="1"/>
</dbReference>
<proteinExistence type="predicted"/>
<feature type="domain" description="Phospholipase D N-terminal" evidence="2">
    <location>
        <begin position="51"/>
        <end position="147"/>
    </location>
</feature>
<dbReference type="InterPro" id="IPR032093">
    <property type="entry name" value="PhoD_N"/>
</dbReference>
<sequence>MKQRFTLFILITLLTFSINTSFCQSGGYLTYVEDLKSLGFSLDDKLAPFYHGVASGDPLSDRVVIWTRVTPPKREASNSEWKLAFSVSWKVATDTTFTDIVRNGDIATDETKDFTVKVDVMGLKPNTTYYYQFEAFGKKSLTGATRTAYGAIDELPVKLAFADGNNYTTGYFNAYGRIAEMKDLNAVVVVSGYIDEDAGTTEIRAHIPKIKTETLQDYRNRYAQYHLDKDLMKAHASHPFIVVWEKQKQEVISEKWNDNNKAAEQAFVEWLPVRVAKGEFQRKLSYGKMLEMLMIETQTTQNTGLIASTNALLEQDAVFLEQPHREWLTNQLNYSTANWKILVNRNLMSTINADFEPITNKTYDVWDNHLKDKESLLGFIRSFSLKNIVMVTGGFHNSLGAEVADAASSYDPQNGRLAAIVEVAIPSISASNLIDQDSNAGSSAEAKCLNKAVNPHIKTANFNDHGFVIMNFTKKETKINWYYMKENKLNDITKLKSQTEMTVKNGVSILEK</sequence>
<dbReference type="InterPro" id="IPR038607">
    <property type="entry name" value="PhoD-like_sf"/>
</dbReference>
<evidence type="ECO:0000313" key="3">
    <source>
        <dbReference type="EMBL" id="AFD07396.1"/>
    </source>
</evidence>
<feature type="domain" description="PhoD-like phosphatase metallophosphatase" evidence="1">
    <location>
        <begin position="159"/>
        <end position="481"/>
    </location>
</feature>
<gene>
    <name evidence="3" type="ordered locus">Solca_2354</name>
</gene>
<dbReference type="KEGG" id="scn:Solca_2354"/>
<dbReference type="Pfam" id="PF16655">
    <property type="entry name" value="PhoD_N"/>
    <property type="match status" value="1"/>
</dbReference>
<dbReference type="RefSeq" id="WP_014680623.1">
    <property type="nucleotide sequence ID" value="NC_017770.1"/>
</dbReference>
<evidence type="ECO:0000313" key="4">
    <source>
        <dbReference type="Proteomes" id="UP000007590"/>
    </source>
</evidence>
<reference evidence="3" key="1">
    <citation type="submission" date="2012-02" db="EMBL/GenBank/DDBJ databases">
        <title>The complete genome of Solitalea canadensis DSM 3403.</title>
        <authorList>
            <consortium name="US DOE Joint Genome Institute (JGI-PGF)"/>
            <person name="Lucas S."/>
            <person name="Copeland A."/>
            <person name="Lapidus A."/>
            <person name="Glavina del Rio T."/>
            <person name="Dalin E."/>
            <person name="Tice H."/>
            <person name="Bruce D."/>
            <person name="Goodwin L."/>
            <person name="Pitluck S."/>
            <person name="Peters L."/>
            <person name="Ovchinnikova G."/>
            <person name="Lu M."/>
            <person name="Kyrpides N."/>
            <person name="Mavromatis K."/>
            <person name="Ivanova N."/>
            <person name="Brettin T."/>
            <person name="Detter J.C."/>
            <person name="Han C."/>
            <person name="Larimer F."/>
            <person name="Land M."/>
            <person name="Hauser L."/>
            <person name="Markowitz V."/>
            <person name="Cheng J.-F."/>
            <person name="Hugenholtz P."/>
            <person name="Woyke T."/>
            <person name="Wu D."/>
            <person name="Spring S."/>
            <person name="Schroeder M."/>
            <person name="Kopitz M."/>
            <person name="Brambilla E."/>
            <person name="Klenk H.-P."/>
            <person name="Eisen J.A."/>
        </authorList>
    </citation>
    <scope>NUCLEOTIDE SEQUENCE</scope>
    <source>
        <strain evidence="3">DSM 3403</strain>
    </source>
</reference>
<dbReference type="STRING" id="929556.Solca_2354"/>
<accession>H8KRC9</accession>
<dbReference type="OrthoDB" id="9763616at2"/>
<dbReference type="EMBL" id="CP003349">
    <property type="protein sequence ID" value="AFD07396.1"/>
    <property type="molecule type" value="Genomic_DNA"/>
</dbReference>
<dbReference type="Gene3D" id="3.60.21.70">
    <property type="entry name" value="PhoD-like phosphatase"/>
    <property type="match status" value="1"/>
</dbReference>
<dbReference type="PANTHER" id="PTHR43606">
    <property type="entry name" value="PHOSPHATASE, PUTATIVE (AFU_ORTHOLOGUE AFUA_6G08710)-RELATED"/>
    <property type="match status" value="1"/>
</dbReference>
<dbReference type="Gene3D" id="2.60.40.380">
    <property type="entry name" value="Purple acid phosphatase-like, N-terminal"/>
    <property type="match status" value="1"/>
</dbReference>
<dbReference type="InterPro" id="IPR018946">
    <property type="entry name" value="PhoD-like_MPP"/>
</dbReference>
<evidence type="ECO:0000259" key="2">
    <source>
        <dbReference type="Pfam" id="PF16655"/>
    </source>
</evidence>
<keyword evidence="4" id="KW-1185">Reference proteome</keyword>
<dbReference type="PANTHER" id="PTHR43606:SF2">
    <property type="entry name" value="ALKALINE PHOSPHATASE FAMILY PROTEIN (AFU_ORTHOLOGUE AFUA_5G03860)"/>
    <property type="match status" value="1"/>
</dbReference>
<organism evidence="3 4">
    <name type="scientific">Solitalea canadensis (strain ATCC 29591 / DSM 3403 / JCM 21819 / LMG 8368 / NBRC 15130 / NCIMB 12057 / USAM 9D)</name>
    <name type="common">Flexibacter canadensis</name>
    <dbReference type="NCBI Taxonomy" id="929556"/>
    <lineage>
        <taxon>Bacteria</taxon>
        <taxon>Pseudomonadati</taxon>
        <taxon>Bacteroidota</taxon>
        <taxon>Sphingobacteriia</taxon>
        <taxon>Sphingobacteriales</taxon>
        <taxon>Sphingobacteriaceae</taxon>
        <taxon>Solitalea</taxon>
    </lineage>
</organism>